<proteinExistence type="predicted"/>
<dbReference type="STRING" id="1353158.SAMN04488587_0233"/>
<name>A0A1H9Y4G1_9EURY</name>
<reference evidence="2" key="1">
    <citation type="submission" date="2016-10" db="EMBL/GenBank/DDBJ databases">
        <authorList>
            <person name="Varghese N."/>
            <person name="Submissions S."/>
        </authorList>
    </citation>
    <scope>NUCLEOTIDE SEQUENCE [LARGE SCALE GENOMIC DNA]</scope>
    <source>
        <strain evidence="2">SLH 33</strain>
    </source>
</reference>
<protein>
    <submittedName>
        <fullName evidence="1">Uncharacterized protein</fullName>
    </submittedName>
</protein>
<dbReference type="EMBL" id="FOHQ01000001">
    <property type="protein sequence ID" value="SES63716.1"/>
    <property type="molecule type" value="Genomic_DNA"/>
</dbReference>
<sequence length="369" mass="40814">MKNGINKLVIFVLIILFATTALASANTGNDADTMIEIEEIYSSIDSCDIALSSSSTLEDLILEVQLVREDRIIDSATIPVDSISVNSRVIKIIQWETKTAEDGAYEVRVQVLNDEKELSSTEYEFVHGRQVIPEVVIEGTIANSEGVTAVIRPVDATLVDIEYMLVDGFDVIYIAKDEKVSVHTTPLTVHKRWNTLLLNNKEYTGLVKVRPSNEKTAIVVTDAFISRDDAKITDVYKDEIGASATIAGNSQVPFDGYVQFTVYDENGENVVESAIMRSPILLTDDDETVEAIWENRLQEGKYKLVIEIIGNDGDGLDIQETIIDVEESVTISNDVPEEAEEDNSIPSFLITQAAFVLATVAFVLRRRDA</sequence>
<keyword evidence="2" id="KW-1185">Reference proteome</keyword>
<evidence type="ECO:0000313" key="2">
    <source>
        <dbReference type="Proteomes" id="UP000243338"/>
    </source>
</evidence>
<organism evidence="1 2">
    <name type="scientific">Methanococcoides vulcani</name>
    <dbReference type="NCBI Taxonomy" id="1353158"/>
    <lineage>
        <taxon>Archaea</taxon>
        <taxon>Methanobacteriati</taxon>
        <taxon>Methanobacteriota</taxon>
        <taxon>Stenosarchaea group</taxon>
        <taxon>Methanomicrobia</taxon>
        <taxon>Methanosarcinales</taxon>
        <taxon>Methanosarcinaceae</taxon>
        <taxon>Methanococcoides</taxon>
    </lineage>
</organism>
<dbReference type="Proteomes" id="UP000243338">
    <property type="component" value="Unassembled WGS sequence"/>
</dbReference>
<dbReference type="OrthoDB" id="147449at2157"/>
<dbReference type="RefSeq" id="WP_091688225.1">
    <property type="nucleotide sequence ID" value="NZ_CAAGSJ010000004.1"/>
</dbReference>
<gene>
    <name evidence="1" type="ORF">SAMN04488587_0233</name>
</gene>
<evidence type="ECO:0000313" key="1">
    <source>
        <dbReference type="EMBL" id="SES63716.1"/>
    </source>
</evidence>
<accession>A0A1H9Y4G1</accession>
<dbReference type="AlphaFoldDB" id="A0A1H9Y4G1"/>